<keyword evidence="3" id="KW-0804">Transcription</keyword>
<dbReference type="EMBL" id="JAGQAF010000005">
    <property type="protein sequence ID" value="MCE8537891.1"/>
    <property type="molecule type" value="Genomic_DNA"/>
</dbReference>
<dbReference type="Proteomes" id="UP000813672">
    <property type="component" value="Unassembled WGS sequence"/>
</dbReference>
<dbReference type="InterPro" id="IPR018060">
    <property type="entry name" value="HTH_AraC"/>
</dbReference>
<dbReference type="PANTHER" id="PTHR47894:SF1">
    <property type="entry name" value="HTH-TYPE TRANSCRIPTIONAL REGULATOR VQSM"/>
    <property type="match status" value="1"/>
</dbReference>
<dbReference type="Pfam" id="PF12625">
    <property type="entry name" value="Arabinose_bd"/>
    <property type="match status" value="1"/>
</dbReference>
<evidence type="ECO:0000256" key="3">
    <source>
        <dbReference type="ARBA" id="ARBA00023163"/>
    </source>
</evidence>
<evidence type="ECO:0000313" key="5">
    <source>
        <dbReference type="EMBL" id="MCE8537891.1"/>
    </source>
</evidence>
<dbReference type="SUPFAM" id="SSF46689">
    <property type="entry name" value="Homeodomain-like"/>
    <property type="match status" value="1"/>
</dbReference>
<name>A0A9Q3WKS3_9RHOB</name>
<gene>
    <name evidence="5" type="ORF">KBY27_10500</name>
</gene>
<dbReference type="Pfam" id="PF12833">
    <property type="entry name" value="HTH_18"/>
    <property type="match status" value="1"/>
</dbReference>
<organism evidence="5 6">
    <name type="scientific">Ruegeria pomeroyi</name>
    <dbReference type="NCBI Taxonomy" id="89184"/>
    <lineage>
        <taxon>Bacteria</taxon>
        <taxon>Pseudomonadati</taxon>
        <taxon>Pseudomonadota</taxon>
        <taxon>Alphaproteobacteria</taxon>
        <taxon>Rhodobacterales</taxon>
        <taxon>Roseobacteraceae</taxon>
        <taxon>Ruegeria</taxon>
    </lineage>
</organism>
<evidence type="ECO:0000256" key="2">
    <source>
        <dbReference type="ARBA" id="ARBA00023125"/>
    </source>
</evidence>
<dbReference type="GO" id="GO:0000976">
    <property type="term" value="F:transcription cis-regulatory region binding"/>
    <property type="evidence" value="ECO:0007669"/>
    <property type="project" value="TreeGrafter"/>
</dbReference>
<dbReference type="AlphaFoldDB" id="A0A9Q3WKS3"/>
<accession>A0A9Q3WKS3</accession>
<dbReference type="RefSeq" id="WP_234219753.1">
    <property type="nucleotide sequence ID" value="NZ_JAGQAF010000005.1"/>
</dbReference>
<keyword evidence="1" id="KW-0805">Transcription regulation</keyword>
<evidence type="ECO:0000259" key="4">
    <source>
        <dbReference type="PROSITE" id="PS01124"/>
    </source>
</evidence>
<dbReference type="InterPro" id="IPR009057">
    <property type="entry name" value="Homeodomain-like_sf"/>
</dbReference>
<dbReference type="PANTHER" id="PTHR47894">
    <property type="entry name" value="HTH-TYPE TRANSCRIPTIONAL REGULATOR GADX"/>
    <property type="match status" value="1"/>
</dbReference>
<dbReference type="SMART" id="SM00342">
    <property type="entry name" value="HTH_ARAC"/>
    <property type="match status" value="1"/>
</dbReference>
<reference evidence="5" key="1">
    <citation type="journal article" date="2021" name="Environ. Microbiol.">
        <title>Cryptic niche differentiation of novel sediment ecotypes of Rugeria pomeroyi correlates with nitrate respiration.</title>
        <authorList>
            <person name="Lin X."/>
            <person name="McNichol J."/>
            <person name="Chu X."/>
            <person name="Qian Y."/>
            <person name="Luo H."/>
        </authorList>
    </citation>
    <scope>NUCLEOTIDE SEQUENCE</scope>
    <source>
        <strain evidence="5">SZCCDBB064</strain>
    </source>
</reference>
<protein>
    <submittedName>
        <fullName evidence="5">AraC family transcriptional regulator ligand-binding domain-containing protein</fullName>
    </submittedName>
</protein>
<dbReference type="GO" id="GO:0005829">
    <property type="term" value="C:cytosol"/>
    <property type="evidence" value="ECO:0007669"/>
    <property type="project" value="TreeGrafter"/>
</dbReference>
<comment type="caution">
    <text evidence="5">The sequence shown here is derived from an EMBL/GenBank/DDBJ whole genome shotgun (WGS) entry which is preliminary data.</text>
</comment>
<keyword evidence="2" id="KW-0238">DNA-binding</keyword>
<dbReference type="Gene3D" id="1.10.10.60">
    <property type="entry name" value="Homeodomain-like"/>
    <property type="match status" value="1"/>
</dbReference>
<evidence type="ECO:0000313" key="6">
    <source>
        <dbReference type="Proteomes" id="UP000813672"/>
    </source>
</evidence>
<dbReference type="GO" id="GO:0003700">
    <property type="term" value="F:DNA-binding transcription factor activity"/>
    <property type="evidence" value="ECO:0007669"/>
    <property type="project" value="InterPro"/>
</dbReference>
<feature type="domain" description="HTH araC/xylS-type" evidence="4">
    <location>
        <begin position="236"/>
        <end position="334"/>
    </location>
</feature>
<evidence type="ECO:0000256" key="1">
    <source>
        <dbReference type="ARBA" id="ARBA00023015"/>
    </source>
</evidence>
<sequence length="339" mass="37104">MRQKLVNIIELAHVVDILDGLAPRHVVDKALRSTGLDRKMLSEGTGFVSYAAEAVILEAVARAIGDRHLGARVGQAFDYLAYGAYANYVLGAPDLRSALDRGRRALSLTHPGSEIVIRQTDTHMVVGRDSKGLSVVGHLHLDEGALFVISKVVRYFLGADWRPDWLELPDGHSDDKSKLADLFGAPVRTGAQSPSVAIRLSDLATRNPQPLETQKMITLEELGALMGVEPVQSMEGAVLQIMRAHFPTSVPSESKVAAHLAIGPRSLQRALGAEGTLFRTIRSMFLEEQAREMLRSSDIPVEQIAAMLGYKEPKSFRRAFREWTGSSPQSFRGSRNATT</sequence>
<dbReference type="PROSITE" id="PS01124">
    <property type="entry name" value="HTH_ARAC_FAMILY_2"/>
    <property type="match status" value="1"/>
</dbReference>
<proteinExistence type="predicted"/>
<dbReference type="InterPro" id="IPR032687">
    <property type="entry name" value="AraC-type_N"/>
</dbReference>